<dbReference type="AlphaFoldDB" id="A0A2I0B835"/>
<gene>
    <name evidence="1" type="ORF">AXF42_Ash004967</name>
</gene>
<organism evidence="1 2">
    <name type="scientific">Apostasia shenzhenica</name>
    <dbReference type="NCBI Taxonomy" id="1088818"/>
    <lineage>
        <taxon>Eukaryota</taxon>
        <taxon>Viridiplantae</taxon>
        <taxon>Streptophyta</taxon>
        <taxon>Embryophyta</taxon>
        <taxon>Tracheophyta</taxon>
        <taxon>Spermatophyta</taxon>
        <taxon>Magnoliopsida</taxon>
        <taxon>Liliopsida</taxon>
        <taxon>Asparagales</taxon>
        <taxon>Orchidaceae</taxon>
        <taxon>Apostasioideae</taxon>
        <taxon>Apostasia</taxon>
    </lineage>
</organism>
<protein>
    <submittedName>
        <fullName evidence="1">Uncharacterized protein</fullName>
    </submittedName>
</protein>
<dbReference type="EMBL" id="KZ451906">
    <property type="protein sequence ID" value="PKA63956.1"/>
    <property type="molecule type" value="Genomic_DNA"/>
</dbReference>
<evidence type="ECO:0000313" key="2">
    <source>
        <dbReference type="Proteomes" id="UP000236161"/>
    </source>
</evidence>
<reference evidence="1 2" key="1">
    <citation type="journal article" date="2017" name="Nature">
        <title>The Apostasia genome and the evolution of orchids.</title>
        <authorList>
            <person name="Zhang G.Q."/>
            <person name="Liu K.W."/>
            <person name="Li Z."/>
            <person name="Lohaus R."/>
            <person name="Hsiao Y.Y."/>
            <person name="Niu S.C."/>
            <person name="Wang J.Y."/>
            <person name="Lin Y.C."/>
            <person name="Xu Q."/>
            <person name="Chen L.J."/>
            <person name="Yoshida K."/>
            <person name="Fujiwara S."/>
            <person name="Wang Z.W."/>
            <person name="Zhang Y.Q."/>
            <person name="Mitsuda N."/>
            <person name="Wang M."/>
            <person name="Liu G.H."/>
            <person name="Pecoraro L."/>
            <person name="Huang H.X."/>
            <person name="Xiao X.J."/>
            <person name="Lin M."/>
            <person name="Wu X.Y."/>
            <person name="Wu W.L."/>
            <person name="Chen Y.Y."/>
            <person name="Chang S.B."/>
            <person name="Sakamoto S."/>
            <person name="Ohme-Takagi M."/>
            <person name="Yagi M."/>
            <person name="Zeng S.J."/>
            <person name="Shen C.Y."/>
            <person name="Yeh C.M."/>
            <person name="Luo Y.B."/>
            <person name="Tsai W.C."/>
            <person name="Van de Peer Y."/>
            <person name="Liu Z.J."/>
        </authorList>
    </citation>
    <scope>NUCLEOTIDE SEQUENCE [LARGE SCALE GENOMIC DNA]</scope>
    <source>
        <strain evidence="2">cv. Shenzhen</strain>
        <tissue evidence="1">Stem</tissue>
    </source>
</reference>
<evidence type="ECO:0000313" key="1">
    <source>
        <dbReference type="EMBL" id="PKA63956.1"/>
    </source>
</evidence>
<accession>A0A2I0B835</accession>
<dbReference type="Proteomes" id="UP000236161">
    <property type="component" value="Unassembled WGS sequence"/>
</dbReference>
<keyword evidence="2" id="KW-1185">Reference proteome</keyword>
<sequence>MVGKRELPLPQLKFESLQGAQMEFTVWGYPSSVIFAVGSNLENLEVTLDVKPGEFILRTWLLHPSNSK</sequence>
<name>A0A2I0B835_9ASPA</name>
<proteinExistence type="predicted"/>